<dbReference type="EMBL" id="JAGGLB010000016">
    <property type="protein sequence ID" value="MBP1993058.1"/>
    <property type="molecule type" value="Genomic_DNA"/>
</dbReference>
<dbReference type="Proteomes" id="UP001519287">
    <property type="component" value="Unassembled WGS sequence"/>
</dbReference>
<evidence type="ECO:0000313" key="2">
    <source>
        <dbReference type="Proteomes" id="UP001519287"/>
    </source>
</evidence>
<name>A0ABS4IZS3_9BACL</name>
<dbReference type="RefSeq" id="WP_209974575.1">
    <property type="nucleotide sequence ID" value="NZ_JAGGLB010000016.1"/>
</dbReference>
<organism evidence="1 2">
    <name type="scientific">Paenibacillus eucommiae</name>
    <dbReference type="NCBI Taxonomy" id="1355755"/>
    <lineage>
        <taxon>Bacteria</taxon>
        <taxon>Bacillati</taxon>
        <taxon>Bacillota</taxon>
        <taxon>Bacilli</taxon>
        <taxon>Bacillales</taxon>
        <taxon>Paenibacillaceae</taxon>
        <taxon>Paenibacillus</taxon>
    </lineage>
</organism>
<comment type="caution">
    <text evidence="1">The sequence shown here is derived from an EMBL/GenBank/DDBJ whole genome shotgun (WGS) entry which is preliminary data.</text>
</comment>
<reference evidence="1 2" key="1">
    <citation type="submission" date="2021-03" db="EMBL/GenBank/DDBJ databases">
        <title>Genomic Encyclopedia of Type Strains, Phase IV (KMG-IV): sequencing the most valuable type-strain genomes for metagenomic binning, comparative biology and taxonomic classification.</title>
        <authorList>
            <person name="Goeker M."/>
        </authorList>
    </citation>
    <scope>NUCLEOTIDE SEQUENCE [LARGE SCALE GENOMIC DNA]</scope>
    <source>
        <strain evidence="1 2">DSM 26048</strain>
    </source>
</reference>
<keyword evidence="2" id="KW-1185">Reference proteome</keyword>
<evidence type="ECO:0000313" key="1">
    <source>
        <dbReference type="EMBL" id="MBP1993058.1"/>
    </source>
</evidence>
<gene>
    <name evidence="1" type="ORF">J2Z66_004675</name>
</gene>
<sequence>MPGQMAVTAQTAGVLQAATSTDESLMLFETTALRDDHGLEVGAVSPQKVRVLQTSSIRRGHGEGYLVPMYLISTWLGDKWIIPNNALKGSEEKIDTYLELSHEEKLYADPGLLSEKGTIGKQTVKVLSRWDGRYKIATSDGERWIAPRWLAVAGVNPIKADVQLKERTKLFYFPNEYDTGASVSPQLMHVTAVWRDWYRADSWLGPVWFRLHELDAVDGGDNVEVGLGARYFDGKQTQIRAQVQLGTKWREQSKTIPAGFRVAFYDDKGERIGVSSEATVRLISGKQTTVDLTVDQDINQFAFAIVELGMFNGKITNLIAPGDPMAVVDAANQDLRIGAIQVRQEGAFGVIAGQYAYKLAGAHHLLADLSFLNADGKSIARMPLSLVFDDAYPGSGALRPFEAVVPADITKYASVSLKVLEVKQMNK</sequence>
<accession>A0ABS4IZS3</accession>
<protein>
    <submittedName>
        <fullName evidence="1">Uncharacterized protein</fullName>
    </submittedName>
</protein>
<proteinExistence type="predicted"/>